<dbReference type="Gramene" id="EFJ06812">
    <property type="protein sequence ID" value="EFJ06812"/>
    <property type="gene ID" value="SELMODRAFT_430361"/>
</dbReference>
<gene>
    <name evidence="2" type="ORF">SELMODRAFT_430361</name>
</gene>
<evidence type="ECO:0000313" key="3">
    <source>
        <dbReference type="Proteomes" id="UP000001514"/>
    </source>
</evidence>
<evidence type="ECO:0000313" key="2">
    <source>
        <dbReference type="EMBL" id="EFJ06812.1"/>
    </source>
</evidence>
<keyword evidence="1" id="KW-0472">Membrane</keyword>
<keyword evidence="3" id="KW-1185">Reference proteome</keyword>
<dbReference type="KEGG" id="smo:SELMODRAFT_430361"/>
<sequence>MTALEVFETCRLPTSLETLEEGPRISYGAQPLNHIHSSVTDPTKHAPTNWDPGKAARSAFPTKAVKSPVRRVSQHESSLVSALAETLGLIKNPASSLDPLAAYALFGHLSHVRRVLAERPDEPRRKPHAGWICKCHVNTWKYRCDPCTRCPRYLEETQPAESSWQGECFMFDRRSLNLVCFLVLVMLCSLPLKATACESPPATDHPTKQAPPFWTWKEGPVEKKLLESLHMTRIYDRAVCPGILHDLLHEIRKLWQMPPEVSSFSTPAAVPGFLLSAVTWNVVLSEKCWHHSACWMPWNCCLTKCHMQHMPKKRRDKSVVDGCCSSKCLLQREQPVAEVPGKEKLHGISRSGPPVTGLARRTYVIFRDLLVLAQPILLSAAAVQRELMQAPPSRPSDYACSWSWHKRCKVWAPDLNLGCQRRIESGFQSGEAHLTFQLQNWHRLSFSTNLDEREGVEKGCRVSRSESLKTIRQLMDKLSFYGLLVIYFLMVLILITMKWITSMKDLSRRMDIYYS</sequence>
<accession>D8T962</accession>
<keyword evidence="1" id="KW-0812">Transmembrane</keyword>
<dbReference type="AlphaFoldDB" id="D8T962"/>
<protein>
    <submittedName>
        <fullName evidence="2">Uncharacterized protein</fullName>
    </submittedName>
</protein>
<dbReference type="HOGENOM" id="CLU_529373_0_0_1"/>
<name>D8T962_SELML</name>
<organism evidence="3">
    <name type="scientific">Selaginella moellendorffii</name>
    <name type="common">Spikemoss</name>
    <dbReference type="NCBI Taxonomy" id="88036"/>
    <lineage>
        <taxon>Eukaryota</taxon>
        <taxon>Viridiplantae</taxon>
        <taxon>Streptophyta</taxon>
        <taxon>Embryophyta</taxon>
        <taxon>Tracheophyta</taxon>
        <taxon>Lycopodiopsida</taxon>
        <taxon>Selaginellales</taxon>
        <taxon>Selaginellaceae</taxon>
        <taxon>Selaginella</taxon>
    </lineage>
</organism>
<reference evidence="2 3" key="1">
    <citation type="journal article" date="2011" name="Science">
        <title>The Selaginella genome identifies genetic changes associated with the evolution of vascular plants.</title>
        <authorList>
            <person name="Banks J.A."/>
            <person name="Nishiyama T."/>
            <person name="Hasebe M."/>
            <person name="Bowman J.L."/>
            <person name="Gribskov M."/>
            <person name="dePamphilis C."/>
            <person name="Albert V.A."/>
            <person name="Aono N."/>
            <person name="Aoyama T."/>
            <person name="Ambrose B.A."/>
            <person name="Ashton N.W."/>
            <person name="Axtell M.J."/>
            <person name="Barker E."/>
            <person name="Barker M.S."/>
            <person name="Bennetzen J.L."/>
            <person name="Bonawitz N.D."/>
            <person name="Chapple C."/>
            <person name="Cheng C."/>
            <person name="Correa L.G."/>
            <person name="Dacre M."/>
            <person name="DeBarry J."/>
            <person name="Dreyer I."/>
            <person name="Elias M."/>
            <person name="Engstrom E.M."/>
            <person name="Estelle M."/>
            <person name="Feng L."/>
            <person name="Finet C."/>
            <person name="Floyd S.K."/>
            <person name="Frommer W.B."/>
            <person name="Fujita T."/>
            <person name="Gramzow L."/>
            <person name="Gutensohn M."/>
            <person name="Harholt J."/>
            <person name="Hattori M."/>
            <person name="Heyl A."/>
            <person name="Hirai T."/>
            <person name="Hiwatashi Y."/>
            <person name="Ishikawa M."/>
            <person name="Iwata M."/>
            <person name="Karol K.G."/>
            <person name="Koehler B."/>
            <person name="Kolukisaoglu U."/>
            <person name="Kubo M."/>
            <person name="Kurata T."/>
            <person name="Lalonde S."/>
            <person name="Li K."/>
            <person name="Li Y."/>
            <person name="Litt A."/>
            <person name="Lyons E."/>
            <person name="Manning G."/>
            <person name="Maruyama T."/>
            <person name="Michael T.P."/>
            <person name="Mikami K."/>
            <person name="Miyazaki S."/>
            <person name="Morinaga S."/>
            <person name="Murata T."/>
            <person name="Mueller-Roeber B."/>
            <person name="Nelson D.R."/>
            <person name="Obara M."/>
            <person name="Oguri Y."/>
            <person name="Olmstead R.G."/>
            <person name="Onodera N."/>
            <person name="Petersen B.L."/>
            <person name="Pils B."/>
            <person name="Prigge M."/>
            <person name="Rensing S.A."/>
            <person name="Riano-Pachon D.M."/>
            <person name="Roberts A.W."/>
            <person name="Sato Y."/>
            <person name="Scheller H.V."/>
            <person name="Schulz B."/>
            <person name="Schulz C."/>
            <person name="Shakirov E.V."/>
            <person name="Shibagaki N."/>
            <person name="Shinohara N."/>
            <person name="Shippen D.E."/>
            <person name="Soerensen I."/>
            <person name="Sotooka R."/>
            <person name="Sugimoto N."/>
            <person name="Sugita M."/>
            <person name="Sumikawa N."/>
            <person name="Tanurdzic M."/>
            <person name="Theissen G."/>
            <person name="Ulvskov P."/>
            <person name="Wakazuki S."/>
            <person name="Weng J.K."/>
            <person name="Willats W.W."/>
            <person name="Wipf D."/>
            <person name="Wolf P.G."/>
            <person name="Yang L."/>
            <person name="Zimmer A.D."/>
            <person name="Zhu Q."/>
            <person name="Mitros T."/>
            <person name="Hellsten U."/>
            <person name="Loque D."/>
            <person name="Otillar R."/>
            <person name="Salamov A."/>
            <person name="Schmutz J."/>
            <person name="Shapiro H."/>
            <person name="Lindquist E."/>
            <person name="Lucas S."/>
            <person name="Rokhsar D."/>
            <person name="Grigoriev I.V."/>
        </authorList>
    </citation>
    <scope>NUCLEOTIDE SEQUENCE [LARGE SCALE GENOMIC DNA]</scope>
</reference>
<evidence type="ECO:0000256" key="1">
    <source>
        <dbReference type="SAM" id="Phobius"/>
    </source>
</evidence>
<dbReference type="EMBL" id="GL377694">
    <property type="protein sequence ID" value="EFJ06812.1"/>
    <property type="molecule type" value="Genomic_DNA"/>
</dbReference>
<feature type="transmembrane region" description="Helical" evidence="1">
    <location>
        <begin position="478"/>
        <end position="500"/>
    </location>
</feature>
<dbReference type="InParanoid" id="D8T962"/>
<dbReference type="Proteomes" id="UP000001514">
    <property type="component" value="Unassembled WGS sequence"/>
</dbReference>
<keyword evidence="1" id="KW-1133">Transmembrane helix</keyword>
<proteinExistence type="predicted"/>